<protein>
    <submittedName>
        <fullName evidence="2">Glycosyltransferase involved in cell wall biosynthesis</fullName>
    </submittedName>
</protein>
<feature type="domain" description="Glycosyltransferase 2-like" evidence="1">
    <location>
        <begin position="7"/>
        <end position="119"/>
    </location>
</feature>
<proteinExistence type="predicted"/>
<dbReference type="EMBL" id="JABSNP010000001">
    <property type="protein sequence ID" value="NRT17269.1"/>
    <property type="molecule type" value="Genomic_DNA"/>
</dbReference>
<gene>
    <name evidence="2" type="ORF">HNP98_000072</name>
</gene>
<comment type="caution">
    <text evidence="2">The sequence shown here is derived from an EMBL/GenBank/DDBJ whole genome shotgun (WGS) entry which is preliminary data.</text>
</comment>
<name>A0ABX2FLD5_9BACT</name>
<dbReference type="Pfam" id="PF00535">
    <property type="entry name" value="Glycos_transf_2"/>
    <property type="match status" value="1"/>
</dbReference>
<accession>A0ABX2FLD5</accession>
<sequence>MGIPLVSVIIPNYNHVLYLPQRIESVLQQTYPNLEVILLDDCSPDNSREVIECYAAQDSRIRVVFNNQNSGSTFKQWNKGFDTARGKYVWIAESDDYADTRFLEKLVERLEADPKIGLAYCNSNTVDENNVEINALDEFYSVLDATLWTKDFVVDGRELIIGFMSFRNVIPNASAVVIRKSVIDKVGKADENFRINGDWIFWAAIMANTKVAYLAEKLNYFRFHTNNVRSSTLANGVSLHEKTKLLHVIQQYGAPNPVFFDKMIEELMQLWFQGIIANDIPFHTQVRIHSNMRSINKRFYPIFFKYFKKNMLENNLSGMRQFLGDGLLYKILKK</sequence>
<dbReference type="InterPro" id="IPR001173">
    <property type="entry name" value="Glyco_trans_2-like"/>
</dbReference>
<evidence type="ECO:0000259" key="1">
    <source>
        <dbReference type="Pfam" id="PF00535"/>
    </source>
</evidence>
<keyword evidence="3" id="KW-1185">Reference proteome</keyword>
<dbReference type="PANTHER" id="PTHR22916:SF3">
    <property type="entry name" value="UDP-GLCNAC:BETAGAL BETA-1,3-N-ACETYLGLUCOSAMINYLTRANSFERASE-LIKE PROTEIN 1"/>
    <property type="match status" value="1"/>
</dbReference>
<dbReference type="SUPFAM" id="SSF53448">
    <property type="entry name" value="Nucleotide-diphospho-sugar transferases"/>
    <property type="match status" value="1"/>
</dbReference>
<dbReference type="RefSeq" id="WP_173808061.1">
    <property type="nucleotide sequence ID" value="NZ_JABSNP010000001.1"/>
</dbReference>
<reference evidence="2 3" key="1">
    <citation type="submission" date="2020-05" db="EMBL/GenBank/DDBJ databases">
        <title>Genomic Encyclopedia of Type Strains, Phase IV (KMG-V): Genome sequencing to study the core and pangenomes of soil and plant-associated prokaryotes.</title>
        <authorList>
            <person name="Whitman W."/>
        </authorList>
    </citation>
    <scope>NUCLEOTIDE SEQUENCE [LARGE SCALE GENOMIC DNA]</scope>
    <source>
        <strain evidence="2 3">9A</strain>
    </source>
</reference>
<dbReference type="CDD" id="cd00761">
    <property type="entry name" value="Glyco_tranf_GTA_type"/>
    <property type="match status" value="1"/>
</dbReference>
<evidence type="ECO:0000313" key="2">
    <source>
        <dbReference type="EMBL" id="NRT17269.1"/>
    </source>
</evidence>
<dbReference type="PANTHER" id="PTHR22916">
    <property type="entry name" value="GLYCOSYLTRANSFERASE"/>
    <property type="match status" value="1"/>
</dbReference>
<dbReference type="InterPro" id="IPR029044">
    <property type="entry name" value="Nucleotide-diphossugar_trans"/>
</dbReference>
<organism evidence="2 3">
    <name type="scientific">Hymenobacter caeli</name>
    <dbReference type="NCBI Taxonomy" id="2735894"/>
    <lineage>
        <taxon>Bacteria</taxon>
        <taxon>Pseudomonadati</taxon>
        <taxon>Bacteroidota</taxon>
        <taxon>Cytophagia</taxon>
        <taxon>Cytophagales</taxon>
        <taxon>Hymenobacteraceae</taxon>
        <taxon>Hymenobacter</taxon>
    </lineage>
</organism>
<dbReference type="Gene3D" id="3.90.550.10">
    <property type="entry name" value="Spore Coat Polysaccharide Biosynthesis Protein SpsA, Chain A"/>
    <property type="match status" value="1"/>
</dbReference>
<evidence type="ECO:0000313" key="3">
    <source>
        <dbReference type="Proteomes" id="UP000779507"/>
    </source>
</evidence>
<dbReference type="Proteomes" id="UP000779507">
    <property type="component" value="Unassembled WGS sequence"/>
</dbReference>